<keyword evidence="1" id="KW-0472">Membrane</keyword>
<dbReference type="Proteomes" id="UP001239782">
    <property type="component" value="Chromosome"/>
</dbReference>
<accession>A0AA51RWX0</accession>
<keyword evidence="1" id="KW-1133">Transmembrane helix</keyword>
<evidence type="ECO:0000313" key="3">
    <source>
        <dbReference type="EMBL" id="WMS89148.1"/>
    </source>
</evidence>
<feature type="transmembrane region" description="Helical" evidence="1">
    <location>
        <begin position="108"/>
        <end position="129"/>
    </location>
</feature>
<keyword evidence="1" id="KW-0812">Transmembrane</keyword>
<evidence type="ECO:0000259" key="2">
    <source>
        <dbReference type="Pfam" id="PF13490"/>
    </source>
</evidence>
<dbReference type="KEGG" id="plei:Q9312_09615"/>
<dbReference type="InterPro" id="IPR041916">
    <property type="entry name" value="Anti_sigma_zinc_sf"/>
</dbReference>
<evidence type="ECO:0000256" key="1">
    <source>
        <dbReference type="SAM" id="Phobius"/>
    </source>
</evidence>
<dbReference type="Gene3D" id="1.10.10.1320">
    <property type="entry name" value="Anti-sigma factor, zinc-finger domain"/>
    <property type="match status" value="1"/>
</dbReference>
<dbReference type="Pfam" id="PF13490">
    <property type="entry name" value="zf-HC2"/>
    <property type="match status" value="1"/>
</dbReference>
<proteinExistence type="predicted"/>
<dbReference type="EMBL" id="CP133548">
    <property type="protein sequence ID" value="WMS89148.1"/>
    <property type="molecule type" value="Genomic_DNA"/>
</dbReference>
<evidence type="ECO:0000313" key="4">
    <source>
        <dbReference type="Proteomes" id="UP001239782"/>
    </source>
</evidence>
<dbReference type="AlphaFoldDB" id="A0AA51RWX0"/>
<name>A0AA51RWX0_9GAMM</name>
<feature type="domain" description="Putative zinc-finger" evidence="2">
    <location>
        <begin position="5"/>
        <end position="39"/>
    </location>
</feature>
<organism evidence="3 4">
    <name type="scientific">Pleionea litopenaei</name>
    <dbReference type="NCBI Taxonomy" id="3070815"/>
    <lineage>
        <taxon>Bacteria</taxon>
        <taxon>Pseudomonadati</taxon>
        <taxon>Pseudomonadota</taxon>
        <taxon>Gammaproteobacteria</taxon>
        <taxon>Oceanospirillales</taxon>
        <taxon>Pleioneaceae</taxon>
        <taxon>Pleionea</taxon>
    </lineage>
</organism>
<dbReference type="InterPro" id="IPR027383">
    <property type="entry name" value="Znf_put"/>
</dbReference>
<gene>
    <name evidence="3" type="ORF">Q9312_09615</name>
</gene>
<reference evidence="3 4" key="1">
    <citation type="submission" date="2023-08" db="EMBL/GenBank/DDBJ databases">
        <title>Pleionea litopenaei sp. nov., isolated from stomach of juvenile Litopenaeus vannamei.</title>
        <authorList>
            <person name="Rho A.M."/>
            <person name="Hwang C.Y."/>
        </authorList>
    </citation>
    <scope>NUCLEOTIDE SEQUENCE [LARGE SCALE GENOMIC DNA]</scope>
    <source>
        <strain evidence="3 4">HL-JVS1</strain>
    </source>
</reference>
<dbReference type="RefSeq" id="WP_309204402.1">
    <property type="nucleotide sequence ID" value="NZ_CP133548.1"/>
</dbReference>
<sequence>MNQTCDEMQELLSGYLDGELTQQQSQRVHLHIQNCLSCRAMYDDLKTMKQGIASMEKQTMSEKELQRLMTDKTATSSAWIGWLLLIGSLSVVLAIVVYQFFMNDQTSLWIKLLVSAFYGGIAFLFLSVLRQRWIARKTDRYKGVDL</sequence>
<keyword evidence="4" id="KW-1185">Reference proteome</keyword>
<feature type="transmembrane region" description="Helical" evidence="1">
    <location>
        <begin position="79"/>
        <end position="102"/>
    </location>
</feature>
<protein>
    <submittedName>
        <fullName evidence="3">Zf-HC2 domain-containing protein</fullName>
    </submittedName>
</protein>